<dbReference type="STRING" id="41688.A0A2N3NJM3"/>
<evidence type="ECO:0000256" key="6">
    <source>
        <dbReference type="ARBA" id="ARBA00023157"/>
    </source>
</evidence>
<gene>
    <name evidence="13" type="ORF">jhhlp_000854</name>
</gene>
<keyword evidence="4" id="KW-0732">Signal</keyword>
<dbReference type="EC" id="1.14.99.56" evidence="11"/>
<dbReference type="Proteomes" id="UP000233524">
    <property type="component" value="Unassembled WGS sequence"/>
</dbReference>
<comment type="similarity">
    <text evidence="9">Belongs to the polysaccharide monooxygenase AA9 family.</text>
</comment>
<dbReference type="InterPro" id="IPR049892">
    <property type="entry name" value="AA9"/>
</dbReference>
<keyword evidence="3" id="KW-0964">Secreted</keyword>
<evidence type="ECO:0000313" key="14">
    <source>
        <dbReference type="Proteomes" id="UP000233524"/>
    </source>
</evidence>
<comment type="catalytic activity">
    <reaction evidence="10">
        <text>[(1-&gt;4)-beta-D-glucosyl]n+m + reduced acceptor + O2 = 4-dehydro-beta-D-glucosyl-[(1-&gt;4)-beta-D-glucosyl]n-1 + [(1-&gt;4)-beta-D-glucosyl]m + acceptor + H2O.</text>
        <dbReference type="EC" id="1.14.99.56"/>
    </reaction>
</comment>
<evidence type="ECO:0000256" key="10">
    <source>
        <dbReference type="ARBA" id="ARBA00045077"/>
    </source>
</evidence>
<comment type="subcellular location">
    <subcellularLocation>
        <location evidence="2">Secreted</location>
    </subcellularLocation>
</comment>
<evidence type="ECO:0000256" key="3">
    <source>
        <dbReference type="ARBA" id="ARBA00022525"/>
    </source>
</evidence>
<keyword evidence="5" id="KW-0136">Cellulose degradation</keyword>
<dbReference type="PANTHER" id="PTHR33353:SF34">
    <property type="entry name" value="ENDO-BETA-1,4-GLUCANASE D"/>
    <property type="match status" value="1"/>
</dbReference>
<reference evidence="13 14" key="1">
    <citation type="journal article" date="2017" name="G3 (Bethesda)">
        <title>First Draft Genome Sequence of the Pathogenic Fungus Lomentospora prolificans (Formerly Scedosporium prolificans).</title>
        <authorList>
            <person name="Luo R."/>
            <person name="Zimin A."/>
            <person name="Workman R."/>
            <person name="Fan Y."/>
            <person name="Pertea G."/>
            <person name="Grossman N."/>
            <person name="Wear M.P."/>
            <person name="Jia B."/>
            <person name="Miller H."/>
            <person name="Casadevall A."/>
            <person name="Timp W."/>
            <person name="Zhang S.X."/>
            <person name="Salzberg S.L."/>
        </authorList>
    </citation>
    <scope>NUCLEOTIDE SEQUENCE [LARGE SCALE GENOMIC DNA]</scope>
    <source>
        <strain evidence="13 14">JHH-5317</strain>
    </source>
</reference>
<evidence type="ECO:0000256" key="5">
    <source>
        <dbReference type="ARBA" id="ARBA00023001"/>
    </source>
</evidence>
<dbReference type="OrthoDB" id="4849160at2759"/>
<dbReference type="GO" id="GO:0030245">
    <property type="term" value="P:cellulose catabolic process"/>
    <property type="evidence" value="ECO:0007669"/>
    <property type="project" value="UniProtKB-KW"/>
</dbReference>
<evidence type="ECO:0000256" key="4">
    <source>
        <dbReference type="ARBA" id="ARBA00022729"/>
    </source>
</evidence>
<evidence type="ECO:0000256" key="2">
    <source>
        <dbReference type="ARBA" id="ARBA00004613"/>
    </source>
</evidence>
<dbReference type="AlphaFoldDB" id="A0A2N3NJM3"/>
<dbReference type="EMBL" id="NLAX01000003">
    <property type="protein sequence ID" value="PKS12646.1"/>
    <property type="molecule type" value="Genomic_DNA"/>
</dbReference>
<dbReference type="InParanoid" id="A0A2N3NJM3"/>
<evidence type="ECO:0000256" key="8">
    <source>
        <dbReference type="ARBA" id="ARBA00023326"/>
    </source>
</evidence>
<protein>
    <recommendedName>
        <fullName evidence="11">lytic cellulose monooxygenase (C4-dehydrogenating)</fullName>
        <ecNumber evidence="11">1.14.99.56</ecNumber>
    </recommendedName>
</protein>
<feature type="domain" description="Auxiliary Activity family 9 catalytic" evidence="12">
    <location>
        <begin position="70"/>
        <end position="163"/>
    </location>
</feature>
<dbReference type="Gene3D" id="2.70.50.70">
    <property type="match status" value="1"/>
</dbReference>
<evidence type="ECO:0000313" key="13">
    <source>
        <dbReference type="EMBL" id="PKS12646.1"/>
    </source>
</evidence>
<keyword evidence="7" id="KW-0119">Carbohydrate metabolism</keyword>
<comment type="cofactor">
    <cofactor evidence="1">
        <name>Cu(2+)</name>
        <dbReference type="ChEBI" id="CHEBI:29036"/>
    </cofactor>
</comment>
<evidence type="ECO:0000256" key="11">
    <source>
        <dbReference type="ARBA" id="ARBA00047174"/>
    </source>
</evidence>
<proteinExistence type="inferred from homology"/>
<accession>A0A2N3NJM3</accession>
<keyword evidence="6" id="KW-1015">Disulfide bond</keyword>
<dbReference type="Pfam" id="PF03443">
    <property type="entry name" value="AA9"/>
    <property type="match status" value="1"/>
</dbReference>
<name>A0A2N3NJM3_9PEZI</name>
<evidence type="ECO:0000256" key="9">
    <source>
        <dbReference type="ARBA" id="ARBA00044502"/>
    </source>
</evidence>
<sequence>MCPKRCSNDEARKRRDRRMPLKAATVLSLAALASAHGHVATIIAGGVEYPGAVPGNLEPNGFSSADILCHNVTLVWNTWPESHRGPVIDYLASCGGGDCSSVDKGFLSFAKIAEAGLVSGSNSGTWASDELMANGNAWTVTIPSSVAPGYYVLRHEIIALHGAG</sequence>
<evidence type="ECO:0000256" key="7">
    <source>
        <dbReference type="ARBA" id="ARBA00023277"/>
    </source>
</evidence>
<keyword evidence="8" id="KW-0624">Polysaccharide degradation</keyword>
<dbReference type="PANTHER" id="PTHR33353">
    <property type="entry name" value="PUTATIVE (AFU_ORTHOLOGUE AFUA_1G12560)-RELATED"/>
    <property type="match status" value="1"/>
</dbReference>
<dbReference type="InterPro" id="IPR005103">
    <property type="entry name" value="AA9_LPMO"/>
</dbReference>
<dbReference type="GO" id="GO:0005576">
    <property type="term" value="C:extracellular region"/>
    <property type="evidence" value="ECO:0007669"/>
    <property type="project" value="UniProtKB-SubCell"/>
</dbReference>
<comment type="caution">
    <text evidence="13">The sequence shown here is derived from an EMBL/GenBank/DDBJ whole genome shotgun (WGS) entry which is preliminary data.</text>
</comment>
<organism evidence="13 14">
    <name type="scientific">Lomentospora prolificans</name>
    <dbReference type="NCBI Taxonomy" id="41688"/>
    <lineage>
        <taxon>Eukaryota</taxon>
        <taxon>Fungi</taxon>
        <taxon>Dikarya</taxon>
        <taxon>Ascomycota</taxon>
        <taxon>Pezizomycotina</taxon>
        <taxon>Sordariomycetes</taxon>
        <taxon>Hypocreomycetidae</taxon>
        <taxon>Microascales</taxon>
        <taxon>Microascaceae</taxon>
        <taxon>Lomentospora</taxon>
    </lineage>
</organism>
<keyword evidence="14" id="KW-1185">Reference proteome</keyword>
<evidence type="ECO:0000259" key="12">
    <source>
        <dbReference type="Pfam" id="PF03443"/>
    </source>
</evidence>
<dbReference type="VEuPathDB" id="FungiDB:jhhlp_000854"/>
<evidence type="ECO:0000256" key="1">
    <source>
        <dbReference type="ARBA" id="ARBA00001973"/>
    </source>
</evidence>